<evidence type="ECO:0000313" key="1">
    <source>
        <dbReference type="EMBL" id="PBK84320.1"/>
    </source>
</evidence>
<accession>A0A2H3CR30</accession>
<name>A0A2H3CR30_ARMGA</name>
<proteinExistence type="predicted"/>
<protein>
    <submittedName>
        <fullName evidence="1">Uncharacterized protein</fullName>
    </submittedName>
</protein>
<dbReference type="Proteomes" id="UP000217790">
    <property type="component" value="Unassembled WGS sequence"/>
</dbReference>
<dbReference type="EMBL" id="KZ293699">
    <property type="protein sequence ID" value="PBK84320.1"/>
    <property type="molecule type" value="Genomic_DNA"/>
</dbReference>
<reference evidence="2" key="1">
    <citation type="journal article" date="2017" name="Nat. Ecol. Evol.">
        <title>Genome expansion and lineage-specific genetic innovations in the forest pathogenic fungi Armillaria.</title>
        <authorList>
            <person name="Sipos G."/>
            <person name="Prasanna A.N."/>
            <person name="Walter M.C."/>
            <person name="O'Connor E."/>
            <person name="Balint B."/>
            <person name="Krizsan K."/>
            <person name="Kiss B."/>
            <person name="Hess J."/>
            <person name="Varga T."/>
            <person name="Slot J."/>
            <person name="Riley R."/>
            <person name="Boka B."/>
            <person name="Rigling D."/>
            <person name="Barry K."/>
            <person name="Lee J."/>
            <person name="Mihaltcheva S."/>
            <person name="LaButti K."/>
            <person name="Lipzen A."/>
            <person name="Waldron R."/>
            <person name="Moloney N.M."/>
            <person name="Sperisen C."/>
            <person name="Kredics L."/>
            <person name="Vagvoelgyi C."/>
            <person name="Patrignani A."/>
            <person name="Fitzpatrick D."/>
            <person name="Nagy I."/>
            <person name="Doyle S."/>
            <person name="Anderson J.B."/>
            <person name="Grigoriev I.V."/>
            <person name="Gueldener U."/>
            <person name="Muensterkoetter M."/>
            <person name="Nagy L.G."/>
        </authorList>
    </citation>
    <scope>NUCLEOTIDE SEQUENCE [LARGE SCALE GENOMIC DNA]</scope>
    <source>
        <strain evidence="2">Ar21-2</strain>
    </source>
</reference>
<sequence length="440" mass="49666">MFLILERKKSQNRNPETEIPGGVECHIWFKKKYQTHVQSLSALAPRFSYTLKDFMPSSTQLPDDEFECEVTITAILRKKRPLLDADVSWIEKGVVAYEQELSNVETQITLLIHRREQLERSLSRCKSLLSPVHRLPRDIILEIFHWAVHCPKNSLDVTKGVWPLRQVCGWWQDIVLTSPILWSVITLKPPYTRLSVDILTHHFYRSANSPLWIAVKIGASMNDGCVFDMVIQKSTLWKMVDMNAPLTNLEKLSCVSGNIPLLEELYISTTRKAHFSTDALSSAPSLQRLDLELMEISQLPLNADFLTHFSGFFCHLVDIQRIAQIQTLVEVCIILGDDLDGPLDSGNLPVRMEQLQFLSVNNLRILDALTTPSLQSIDYCPTSISNEGSASIYALQDFLQRSACSISYLGICAMPVGEEDTQEVSLTSSASASMKSKQPL</sequence>
<keyword evidence="2" id="KW-1185">Reference proteome</keyword>
<dbReference type="OrthoDB" id="3365698at2759"/>
<dbReference type="InterPro" id="IPR032675">
    <property type="entry name" value="LRR_dom_sf"/>
</dbReference>
<dbReference type="Gene3D" id="3.80.10.10">
    <property type="entry name" value="Ribonuclease Inhibitor"/>
    <property type="match status" value="1"/>
</dbReference>
<evidence type="ECO:0000313" key="2">
    <source>
        <dbReference type="Proteomes" id="UP000217790"/>
    </source>
</evidence>
<dbReference type="AlphaFoldDB" id="A0A2H3CR30"/>
<dbReference type="InParanoid" id="A0A2H3CR30"/>
<dbReference type="OMA" id="NADFLTH"/>
<dbReference type="SUPFAM" id="SSF52058">
    <property type="entry name" value="L domain-like"/>
    <property type="match status" value="1"/>
</dbReference>
<organism evidence="1 2">
    <name type="scientific">Armillaria gallica</name>
    <name type="common">Bulbous honey fungus</name>
    <name type="synonym">Armillaria bulbosa</name>
    <dbReference type="NCBI Taxonomy" id="47427"/>
    <lineage>
        <taxon>Eukaryota</taxon>
        <taxon>Fungi</taxon>
        <taxon>Dikarya</taxon>
        <taxon>Basidiomycota</taxon>
        <taxon>Agaricomycotina</taxon>
        <taxon>Agaricomycetes</taxon>
        <taxon>Agaricomycetidae</taxon>
        <taxon>Agaricales</taxon>
        <taxon>Marasmiineae</taxon>
        <taxon>Physalacriaceae</taxon>
        <taxon>Armillaria</taxon>
    </lineage>
</organism>
<gene>
    <name evidence="1" type="ORF">ARMGADRAFT_1088559</name>
</gene>